<evidence type="ECO:0000313" key="1">
    <source>
        <dbReference type="EMBL" id="MCQ4631136.1"/>
    </source>
</evidence>
<sequence>MNKKAHVGDVFLIPIDGSRFGIGQIAGDWIGELYIVIYDAVHSTEDVDPNSVASEQLLLAALSLDAKIHCGDWRIIGNVTDNLDRIPQPVFKVNQDGQVFLESRDRSITRPASRSESETLRLRTVVAPVRLENALKALKGVGDWNAKYDELRVDYVLESSRLNIG</sequence>
<reference evidence="1" key="1">
    <citation type="submission" date="2021-07" db="EMBL/GenBank/DDBJ databases">
        <title>Shinella sp. nov., a novel member of the genus Shinella from water.</title>
        <authorList>
            <person name="Deng Y."/>
        </authorList>
    </citation>
    <scope>NUCLEOTIDE SEQUENCE</scope>
    <source>
        <strain evidence="1">CPCC 100929</strain>
    </source>
</reference>
<dbReference type="RefSeq" id="WP_256117617.1">
    <property type="nucleotide sequence ID" value="NZ_WHSB02000004.1"/>
</dbReference>
<dbReference type="InterPro" id="IPR029278">
    <property type="entry name" value="Imm26"/>
</dbReference>
<keyword evidence="2" id="KW-1185">Reference proteome</keyword>
<dbReference type="Proteomes" id="UP000996601">
    <property type="component" value="Unassembled WGS sequence"/>
</dbReference>
<dbReference type="Pfam" id="PF15428">
    <property type="entry name" value="Imm26"/>
    <property type="match status" value="1"/>
</dbReference>
<comment type="caution">
    <text evidence="1">The sequence shown here is derived from an EMBL/GenBank/DDBJ whole genome shotgun (WGS) entry which is preliminary data.</text>
</comment>
<dbReference type="EMBL" id="WHSB02000004">
    <property type="protein sequence ID" value="MCQ4631136.1"/>
    <property type="molecule type" value="Genomic_DNA"/>
</dbReference>
<accession>A0ABT1R7S8</accession>
<organism evidence="1 2">
    <name type="scientific">Shinella lacus</name>
    <dbReference type="NCBI Taxonomy" id="2654216"/>
    <lineage>
        <taxon>Bacteria</taxon>
        <taxon>Pseudomonadati</taxon>
        <taxon>Pseudomonadota</taxon>
        <taxon>Alphaproteobacteria</taxon>
        <taxon>Hyphomicrobiales</taxon>
        <taxon>Rhizobiaceae</taxon>
        <taxon>Shinella</taxon>
    </lineage>
</organism>
<proteinExistence type="predicted"/>
<evidence type="ECO:0000313" key="2">
    <source>
        <dbReference type="Proteomes" id="UP000996601"/>
    </source>
</evidence>
<protein>
    <submittedName>
        <fullName evidence="1">Immunity 26/phosphotriesterase HocA family protein</fullName>
    </submittedName>
</protein>
<gene>
    <name evidence="1" type="ORF">GB927_013870</name>
</gene>
<name>A0ABT1R7S8_9HYPH</name>